<dbReference type="SMR" id="S8E3N2"/>
<keyword evidence="5" id="KW-0560">Oxidoreductase</keyword>
<reference evidence="10 11" key="1">
    <citation type="journal article" date="2012" name="Science">
        <title>The Paleozoic origin of enzymatic lignin decomposition reconstructed from 31 fungal genomes.</title>
        <authorList>
            <person name="Floudas D."/>
            <person name="Binder M."/>
            <person name="Riley R."/>
            <person name="Barry K."/>
            <person name="Blanchette R.A."/>
            <person name="Henrissat B."/>
            <person name="Martinez A.T."/>
            <person name="Otillar R."/>
            <person name="Spatafora J.W."/>
            <person name="Yadav J.S."/>
            <person name="Aerts A."/>
            <person name="Benoit I."/>
            <person name="Boyd A."/>
            <person name="Carlson A."/>
            <person name="Copeland A."/>
            <person name="Coutinho P.M."/>
            <person name="de Vries R.P."/>
            <person name="Ferreira P."/>
            <person name="Findley K."/>
            <person name="Foster B."/>
            <person name="Gaskell J."/>
            <person name="Glotzer D."/>
            <person name="Gorecki P."/>
            <person name="Heitman J."/>
            <person name="Hesse C."/>
            <person name="Hori C."/>
            <person name="Igarashi K."/>
            <person name="Jurgens J.A."/>
            <person name="Kallen N."/>
            <person name="Kersten P."/>
            <person name="Kohler A."/>
            <person name="Kuees U."/>
            <person name="Kumar T.K.A."/>
            <person name="Kuo A."/>
            <person name="LaButti K."/>
            <person name="Larrondo L.F."/>
            <person name="Lindquist E."/>
            <person name="Ling A."/>
            <person name="Lombard V."/>
            <person name="Lucas S."/>
            <person name="Lundell T."/>
            <person name="Martin R."/>
            <person name="McLaughlin D.J."/>
            <person name="Morgenstern I."/>
            <person name="Morin E."/>
            <person name="Murat C."/>
            <person name="Nagy L.G."/>
            <person name="Nolan M."/>
            <person name="Ohm R.A."/>
            <person name="Patyshakuliyeva A."/>
            <person name="Rokas A."/>
            <person name="Ruiz-Duenas F.J."/>
            <person name="Sabat G."/>
            <person name="Salamov A."/>
            <person name="Samejima M."/>
            <person name="Schmutz J."/>
            <person name="Slot J.C."/>
            <person name="St John F."/>
            <person name="Stenlid J."/>
            <person name="Sun H."/>
            <person name="Sun S."/>
            <person name="Syed K."/>
            <person name="Tsang A."/>
            <person name="Wiebenga A."/>
            <person name="Young D."/>
            <person name="Pisabarro A."/>
            <person name="Eastwood D.C."/>
            <person name="Martin F."/>
            <person name="Cullen D."/>
            <person name="Grigoriev I.V."/>
            <person name="Hibbett D.S."/>
        </authorList>
    </citation>
    <scope>NUCLEOTIDE SEQUENCE</scope>
    <source>
        <strain evidence="11">FP-58527</strain>
    </source>
</reference>
<feature type="domain" description="Heme haloperoxidase family profile" evidence="9">
    <location>
        <begin position="50"/>
        <end position="251"/>
    </location>
</feature>
<evidence type="ECO:0000259" key="9">
    <source>
        <dbReference type="PROSITE" id="PS51405"/>
    </source>
</evidence>
<evidence type="ECO:0000256" key="4">
    <source>
        <dbReference type="ARBA" id="ARBA00022723"/>
    </source>
</evidence>
<evidence type="ECO:0000256" key="7">
    <source>
        <dbReference type="ARBA" id="ARBA00025795"/>
    </source>
</evidence>
<dbReference type="GO" id="GO:0046872">
    <property type="term" value="F:metal ion binding"/>
    <property type="evidence" value="ECO:0007669"/>
    <property type="project" value="UniProtKB-KW"/>
</dbReference>
<keyword evidence="11" id="KW-1185">Reference proteome</keyword>
<keyword evidence="8" id="KW-0812">Transmembrane</keyword>
<evidence type="ECO:0000256" key="1">
    <source>
        <dbReference type="ARBA" id="ARBA00001970"/>
    </source>
</evidence>
<comment type="similarity">
    <text evidence="7">Belongs to the chloroperoxidase family.</text>
</comment>
<protein>
    <recommendedName>
        <fullName evidence="9">Heme haloperoxidase family profile domain-containing protein</fullName>
    </recommendedName>
</protein>
<name>S8E3N2_FOMSC</name>
<evidence type="ECO:0000313" key="10">
    <source>
        <dbReference type="EMBL" id="EPS99731.1"/>
    </source>
</evidence>
<keyword evidence="2" id="KW-0575">Peroxidase</keyword>
<dbReference type="AlphaFoldDB" id="S8E3N2"/>
<dbReference type="InterPro" id="IPR000028">
    <property type="entry name" value="Chloroperoxidase"/>
</dbReference>
<keyword evidence="8" id="KW-0472">Membrane</keyword>
<dbReference type="Gene3D" id="1.10.489.10">
    <property type="entry name" value="Chloroperoxidase-like"/>
    <property type="match status" value="1"/>
</dbReference>
<sequence length="274" mass="30335">MPVKMTHKRQSTIRLLVKCALVMAALAMSIRILLELDDIVNEPIEPFSLEKHPYVPPGEFDSRSPCPALNTLANHGLLPHDGRGASARDYIRALRQGYNLSFPLAAFITMGGHILLSQYSGLSLADLARHNCIEHDASLGHWDALGSLEYAPDEPSQCLLAHLLQHSSDNATMSVRDFAAARVARESAYGAPPLDAMHEEIARGEMSMVLGIFGDRDGRVPNDVLKEWWERERFPAGYAPTHEQTLLQTVRTSQKIRSAMGDMQKVGMSRKRAA</sequence>
<keyword evidence="3" id="KW-0349">Heme</keyword>
<organism evidence="10 11">
    <name type="scientific">Fomitopsis schrenkii</name>
    <name type="common">Brown rot fungus</name>
    <dbReference type="NCBI Taxonomy" id="2126942"/>
    <lineage>
        <taxon>Eukaryota</taxon>
        <taxon>Fungi</taxon>
        <taxon>Dikarya</taxon>
        <taxon>Basidiomycota</taxon>
        <taxon>Agaricomycotina</taxon>
        <taxon>Agaricomycetes</taxon>
        <taxon>Polyporales</taxon>
        <taxon>Fomitopsis</taxon>
    </lineage>
</organism>
<dbReference type="STRING" id="743788.S8E3N2"/>
<dbReference type="PANTHER" id="PTHR33577:SF9">
    <property type="entry name" value="PEROXIDASE STCC"/>
    <property type="match status" value="1"/>
</dbReference>
<dbReference type="PANTHER" id="PTHR33577">
    <property type="entry name" value="STERIGMATOCYSTIN BIOSYNTHESIS PEROXIDASE STCC-RELATED"/>
    <property type="match status" value="1"/>
</dbReference>
<evidence type="ECO:0000256" key="6">
    <source>
        <dbReference type="ARBA" id="ARBA00023004"/>
    </source>
</evidence>
<dbReference type="InParanoid" id="S8E3N2"/>
<dbReference type="SUPFAM" id="SSF47571">
    <property type="entry name" value="Cloroperoxidase"/>
    <property type="match status" value="1"/>
</dbReference>
<dbReference type="eggNOG" id="ENOG502QTVQ">
    <property type="taxonomic scope" value="Eukaryota"/>
</dbReference>
<dbReference type="Proteomes" id="UP000015241">
    <property type="component" value="Unassembled WGS sequence"/>
</dbReference>
<evidence type="ECO:0000313" key="11">
    <source>
        <dbReference type="Proteomes" id="UP000015241"/>
    </source>
</evidence>
<dbReference type="InterPro" id="IPR036851">
    <property type="entry name" value="Chloroperoxidase-like_sf"/>
</dbReference>
<proteinExistence type="inferred from homology"/>
<keyword evidence="4" id="KW-0479">Metal-binding</keyword>
<dbReference type="EMBL" id="KE504154">
    <property type="protein sequence ID" value="EPS99731.1"/>
    <property type="molecule type" value="Genomic_DNA"/>
</dbReference>
<evidence type="ECO:0000256" key="3">
    <source>
        <dbReference type="ARBA" id="ARBA00022617"/>
    </source>
</evidence>
<dbReference type="Pfam" id="PF01328">
    <property type="entry name" value="Peroxidase_2"/>
    <property type="match status" value="1"/>
</dbReference>
<keyword evidence="8" id="KW-1133">Transmembrane helix</keyword>
<feature type="transmembrane region" description="Helical" evidence="8">
    <location>
        <begin position="12"/>
        <end position="34"/>
    </location>
</feature>
<dbReference type="HOGENOM" id="CLU_050230_5_1_1"/>
<evidence type="ECO:0000256" key="8">
    <source>
        <dbReference type="SAM" id="Phobius"/>
    </source>
</evidence>
<comment type="cofactor">
    <cofactor evidence="1">
        <name>heme b</name>
        <dbReference type="ChEBI" id="CHEBI:60344"/>
    </cofactor>
</comment>
<keyword evidence="6" id="KW-0408">Iron</keyword>
<dbReference type="OrthoDB" id="407298at2759"/>
<dbReference type="GO" id="GO:0004601">
    <property type="term" value="F:peroxidase activity"/>
    <property type="evidence" value="ECO:0007669"/>
    <property type="project" value="UniProtKB-KW"/>
</dbReference>
<evidence type="ECO:0000256" key="5">
    <source>
        <dbReference type="ARBA" id="ARBA00023002"/>
    </source>
</evidence>
<accession>S8E3N2</accession>
<dbReference type="PROSITE" id="PS51405">
    <property type="entry name" value="HEME_HALOPEROXIDASE"/>
    <property type="match status" value="1"/>
</dbReference>
<evidence type="ECO:0000256" key="2">
    <source>
        <dbReference type="ARBA" id="ARBA00022559"/>
    </source>
</evidence>
<gene>
    <name evidence="10" type="ORF">FOMPIDRAFT_89905</name>
</gene>